<dbReference type="EMBL" id="CDMY01000326">
    <property type="protein sequence ID" value="CEM02430.1"/>
    <property type="molecule type" value="Genomic_DNA"/>
</dbReference>
<protein>
    <submittedName>
        <fullName evidence="2">Uncharacterized protein</fullName>
    </submittedName>
</protein>
<dbReference type="InParanoid" id="A0A0G4EVU1"/>
<sequence>MVSHGSRDGTPTAMISLTFRDAGGSTLSVPASLADGFRWFSGRERRDALQVDGIGREEAKVVLRRDAGDVVKAITEDNLIAALTALDYFGCRFVDRIVPLLERKGIRSCWWSDRSLLPALLTEVSKKQQQPYSPSSSSASSTDLSAFHHVLMMPMFRSDLPAMLMQFPAIVADTLDGIQSGNMGDKDPFAECIKEALEQLLCLIDSHKVNVSATELAAWLQAATQSDSLPDALRKVFQAKTFCLETTNTVEHAFQPGHTVKIGQVQVQFSASTRAHSGGHFFTLATGCGVHQDPKLPIADIARFEAIYTPTLPCGGLRTGCFNGTATYHVDGTILCSATMPAGSCCVALGGRREGVLQGTRVKDEDRQRAVVSGGGIATVDSVEVEVTVCEYPLRSMALHYFKCLLVDGSWDAFSVLTDALHTSAADTATRNTFECLATFLAYALAQAPCPEFDAALDGVSPLRLLHGWWHNRRDNLTTWTSTKVARLLLDRVKPEVLAENEYLGAVPRLLQLLDPKIDNSLATELAQTLWTPRVINDPSFGPPLLMSLIHSRSPNGGSPDNSPNAPPSTGSGSKRPHSAIAAPSPTDSVSPSIGCGSPMDTGPLTPPGGRSCSAAAIGGAERGEGAHKRLKGQ</sequence>
<dbReference type="Proteomes" id="UP000041254">
    <property type="component" value="Unassembled WGS sequence"/>
</dbReference>
<accession>A0A0G4EVU1</accession>
<evidence type="ECO:0000256" key="1">
    <source>
        <dbReference type="SAM" id="MobiDB-lite"/>
    </source>
</evidence>
<evidence type="ECO:0000313" key="3">
    <source>
        <dbReference type="Proteomes" id="UP000041254"/>
    </source>
</evidence>
<organism evidence="2 3">
    <name type="scientific">Vitrella brassicaformis (strain CCMP3155)</name>
    <dbReference type="NCBI Taxonomy" id="1169540"/>
    <lineage>
        <taxon>Eukaryota</taxon>
        <taxon>Sar</taxon>
        <taxon>Alveolata</taxon>
        <taxon>Colpodellida</taxon>
        <taxon>Vitrellaceae</taxon>
        <taxon>Vitrella</taxon>
    </lineage>
</organism>
<evidence type="ECO:0000313" key="2">
    <source>
        <dbReference type="EMBL" id="CEM02430.1"/>
    </source>
</evidence>
<feature type="compositionally biased region" description="Polar residues" evidence="1">
    <location>
        <begin position="551"/>
        <end position="573"/>
    </location>
</feature>
<feature type="region of interest" description="Disordered" evidence="1">
    <location>
        <begin position="547"/>
        <end position="634"/>
    </location>
</feature>
<proteinExistence type="predicted"/>
<dbReference type="VEuPathDB" id="CryptoDB:Vbra_13579"/>
<reference evidence="2 3" key="1">
    <citation type="submission" date="2014-11" db="EMBL/GenBank/DDBJ databases">
        <authorList>
            <person name="Zhu J."/>
            <person name="Qi W."/>
            <person name="Song R."/>
        </authorList>
    </citation>
    <scope>NUCLEOTIDE SEQUENCE [LARGE SCALE GENOMIC DNA]</scope>
</reference>
<dbReference type="AlphaFoldDB" id="A0A0G4EVU1"/>
<gene>
    <name evidence="2" type="ORF">Vbra_13579</name>
</gene>
<dbReference type="PhylomeDB" id="A0A0G4EVU1"/>
<keyword evidence="3" id="KW-1185">Reference proteome</keyword>
<name>A0A0G4EVU1_VITBC</name>